<evidence type="ECO:0000313" key="6">
    <source>
        <dbReference type="EMBL" id="RHW18450.1"/>
    </source>
</evidence>
<dbReference type="CDD" id="cd16098">
    <property type="entry name" value="FliS"/>
    <property type="match status" value="1"/>
</dbReference>
<dbReference type="InterPro" id="IPR036584">
    <property type="entry name" value="FliS_sf"/>
</dbReference>
<keyword evidence="5" id="KW-0143">Chaperone</keyword>
<evidence type="ECO:0000256" key="1">
    <source>
        <dbReference type="ARBA" id="ARBA00004514"/>
    </source>
</evidence>
<dbReference type="GO" id="GO:0044780">
    <property type="term" value="P:bacterial-type flagellum assembly"/>
    <property type="evidence" value="ECO:0007669"/>
    <property type="project" value="InterPro"/>
</dbReference>
<evidence type="ECO:0000256" key="5">
    <source>
        <dbReference type="ARBA" id="ARBA00023186"/>
    </source>
</evidence>
<accession>A0A396RPJ2</accession>
<dbReference type="Proteomes" id="UP000266693">
    <property type="component" value="Unassembled WGS sequence"/>
</dbReference>
<evidence type="ECO:0000256" key="3">
    <source>
        <dbReference type="ARBA" id="ARBA00022490"/>
    </source>
</evidence>
<dbReference type="AlphaFoldDB" id="A0A396RPJ2"/>
<dbReference type="GO" id="GO:0005829">
    <property type="term" value="C:cytosol"/>
    <property type="evidence" value="ECO:0007669"/>
    <property type="project" value="UniProtKB-SubCell"/>
</dbReference>
<dbReference type="OrthoDB" id="7355300at2"/>
<comment type="subcellular location">
    <subcellularLocation>
        <location evidence="1">Cytoplasm</location>
        <location evidence="1">Cytosol</location>
    </subcellularLocation>
</comment>
<keyword evidence="3" id="KW-0963">Cytoplasm</keyword>
<evidence type="ECO:0000256" key="2">
    <source>
        <dbReference type="ARBA" id="ARBA00008787"/>
    </source>
</evidence>
<evidence type="ECO:0000256" key="4">
    <source>
        <dbReference type="ARBA" id="ARBA00022795"/>
    </source>
</evidence>
<dbReference type="SUPFAM" id="SSF101116">
    <property type="entry name" value="Flagellar export chaperone FliS"/>
    <property type="match status" value="1"/>
</dbReference>
<keyword evidence="4" id="KW-1005">Bacterial flagellum biogenesis</keyword>
<evidence type="ECO:0000313" key="7">
    <source>
        <dbReference type="Proteomes" id="UP000266693"/>
    </source>
</evidence>
<organism evidence="6 7">
    <name type="scientific">Sphingomonas gilva</name>
    <dbReference type="NCBI Taxonomy" id="2305907"/>
    <lineage>
        <taxon>Bacteria</taxon>
        <taxon>Pseudomonadati</taxon>
        <taxon>Pseudomonadota</taxon>
        <taxon>Alphaproteobacteria</taxon>
        <taxon>Sphingomonadales</taxon>
        <taxon>Sphingomonadaceae</taxon>
        <taxon>Sphingomonas</taxon>
    </lineage>
</organism>
<name>A0A396RPJ2_9SPHN</name>
<comment type="caution">
    <text evidence="6">The sequence shown here is derived from an EMBL/GenBank/DDBJ whole genome shotgun (WGS) entry which is preliminary data.</text>
</comment>
<comment type="similarity">
    <text evidence="2">Belongs to the FliS family.</text>
</comment>
<keyword evidence="6" id="KW-0969">Cilium</keyword>
<dbReference type="Gene3D" id="1.20.120.340">
    <property type="entry name" value="Flagellar protein FliS"/>
    <property type="match status" value="1"/>
</dbReference>
<dbReference type="RefSeq" id="WP_118863640.1">
    <property type="nucleotide sequence ID" value="NZ_QWLV01000002.1"/>
</dbReference>
<dbReference type="Pfam" id="PF02561">
    <property type="entry name" value="FliS"/>
    <property type="match status" value="1"/>
</dbReference>
<proteinExistence type="inferred from homology"/>
<dbReference type="PANTHER" id="PTHR34773:SF1">
    <property type="entry name" value="FLAGELLAR SECRETION CHAPERONE FLIS"/>
    <property type="match status" value="1"/>
</dbReference>
<dbReference type="GO" id="GO:0071973">
    <property type="term" value="P:bacterial-type flagellum-dependent cell motility"/>
    <property type="evidence" value="ECO:0007669"/>
    <property type="project" value="TreeGrafter"/>
</dbReference>
<keyword evidence="6" id="KW-0966">Cell projection</keyword>
<protein>
    <submittedName>
        <fullName evidence="6">Flagellar protein FliS</fullName>
    </submittedName>
</protein>
<reference evidence="6 7" key="1">
    <citation type="submission" date="2018-08" db="EMBL/GenBank/DDBJ databases">
        <title>The multiple taxonomic identification of Sphingomonas gilva.</title>
        <authorList>
            <person name="Zhu D."/>
            <person name="Zheng S."/>
        </authorList>
    </citation>
    <scope>NUCLEOTIDE SEQUENCE [LARGE SCALE GENOMIC DNA]</scope>
    <source>
        <strain evidence="6 7">ZDH117</strain>
    </source>
</reference>
<keyword evidence="6" id="KW-0282">Flagellum</keyword>
<gene>
    <name evidence="6" type="ORF">D1610_08365</name>
</gene>
<sequence length="126" mass="13882">MYIAPDRPDAASLYGRIELAGRVENADPHALVMLLFDELEVAMLRVRRAVEQGRVATALPRAMDIVQALRMSIDHQRGGDLAASLSAVYEEALAHLVLGAQRRSAKRIAHAQAMIRDIADAWRQIG</sequence>
<dbReference type="InterPro" id="IPR003713">
    <property type="entry name" value="FliS"/>
</dbReference>
<dbReference type="PANTHER" id="PTHR34773">
    <property type="entry name" value="FLAGELLAR SECRETION CHAPERONE FLIS"/>
    <property type="match status" value="1"/>
</dbReference>
<dbReference type="EMBL" id="QWLV01000002">
    <property type="protein sequence ID" value="RHW18450.1"/>
    <property type="molecule type" value="Genomic_DNA"/>
</dbReference>
<keyword evidence="7" id="KW-1185">Reference proteome</keyword>